<keyword evidence="1" id="KW-0234">DNA repair</keyword>
<dbReference type="GO" id="GO:0043161">
    <property type="term" value="P:proteasome-mediated ubiquitin-dependent protein catabolic process"/>
    <property type="evidence" value="ECO:0007669"/>
    <property type="project" value="UniProtKB-UniRule"/>
</dbReference>
<proteinExistence type="inferred from homology"/>
<dbReference type="GO" id="GO:0003684">
    <property type="term" value="F:damaged DNA binding"/>
    <property type="evidence" value="ECO:0007669"/>
    <property type="project" value="UniProtKB-UniRule"/>
</dbReference>
<evidence type="ECO:0000313" key="6">
    <source>
        <dbReference type="WBParaSite" id="TCNE_0000497301-mRNA-1"/>
    </source>
</evidence>
<dbReference type="GO" id="GO:0031593">
    <property type="term" value="F:polyubiquitin modification-dependent protein binding"/>
    <property type="evidence" value="ECO:0007669"/>
    <property type="project" value="UniProtKB-UniRule"/>
</dbReference>
<dbReference type="InterPro" id="IPR004806">
    <property type="entry name" value="Rad23"/>
</dbReference>
<feature type="region of interest" description="Disordered" evidence="2">
    <location>
        <begin position="1"/>
        <end position="31"/>
    </location>
</feature>
<keyword evidence="1" id="KW-0227">DNA damage</keyword>
<dbReference type="InterPro" id="IPR015360">
    <property type="entry name" value="XPC-bd"/>
</dbReference>
<evidence type="ECO:0000313" key="4">
    <source>
        <dbReference type="EMBL" id="VDM33418.1"/>
    </source>
</evidence>
<evidence type="ECO:0000256" key="2">
    <source>
        <dbReference type="SAM" id="MobiDB-lite"/>
    </source>
</evidence>
<dbReference type="SUPFAM" id="SSF101238">
    <property type="entry name" value="XPC-binding domain"/>
    <property type="match status" value="1"/>
</dbReference>
<keyword evidence="5" id="KW-1185">Reference proteome</keyword>
<evidence type="ECO:0000256" key="1">
    <source>
        <dbReference type="RuleBase" id="RU367049"/>
    </source>
</evidence>
<dbReference type="EMBL" id="UYWY01010115">
    <property type="protein sequence ID" value="VDM33418.1"/>
    <property type="molecule type" value="Genomic_DNA"/>
</dbReference>
<keyword evidence="1" id="KW-0539">Nucleus</keyword>
<accession>A0A183U903</accession>
<name>A0A183U903_TOXCA</name>
<dbReference type="PRINTS" id="PR01839">
    <property type="entry name" value="RAD23PROTEIN"/>
</dbReference>
<dbReference type="WBParaSite" id="TCNE_0000497301-mRNA-1">
    <property type="protein sequence ID" value="TCNE_0000497301-mRNA-1"/>
    <property type="gene ID" value="TCNE_0000497301"/>
</dbReference>
<dbReference type="GO" id="GO:0005634">
    <property type="term" value="C:nucleus"/>
    <property type="evidence" value="ECO:0007669"/>
    <property type="project" value="UniProtKB-SubCell"/>
</dbReference>
<dbReference type="GO" id="GO:0005737">
    <property type="term" value="C:cytoplasm"/>
    <property type="evidence" value="ECO:0007669"/>
    <property type="project" value="UniProtKB-SubCell"/>
</dbReference>
<dbReference type="AlphaFoldDB" id="A0A183U903"/>
<dbReference type="Proteomes" id="UP000050794">
    <property type="component" value="Unassembled WGS sequence"/>
</dbReference>
<reference evidence="6" key="1">
    <citation type="submission" date="2016-06" db="UniProtKB">
        <authorList>
            <consortium name="WormBaseParasite"/>
        </authorList>
    </citation>
    <scope>IDENTIFICATION</scope>
</reference>
<dbReference type="Gene3D" id="1.10.10.540">
    <property type="entry name" value="XPC-binding domain"/>
    <property type="match status" value="1"/>
</dbReference>
<reference evidence="4 5" key="2">
    <citation type="submission" date="2018-11" db="EMBL/GenBank/DDBJ databases">
        <authorList>
            <consortium name="Pathogen Informatics"/>
        </authorList>
    </citation>
    <scope>NUCLEOTIDE SEQUENCE [LARGE SCALE GENOMIC DNA]</scope>
</reference>
<keyword evidence="1" id="KW-0963">Cytoplasm</keyword>
<dbReference type="GO" id="GO:0043130">
    <property type="term" value="F:ubiquitin binding"/>
    <property type="evidence" value="ECO:0007669"/>
    <property type="project" value="UniProtKB-UniRule"/>
</dbReference>
<comment type="function">
    <text evidence="1">Multiubiquitin chain receptor involved in modulation of proteasomal degradation. Involved in nucleotide excision repair.</text>
</comment>
<dbReference type="InterPro" id="IPR036353">
    <property type="entry name" value="XPC-bd_sf"/>
</dbReference>
<evidence type="ECO:0000259" key="3">
    <source>
        <dbReference type="SMART" id="SM00727"/>
    </source>
</evidence>
<dbReference type="Pfam" id="PF09280">
    <property type="entry name" value="XPC-binding"/>
    <property type="match status" value="1"/>
</dbReference>
<comment type="similarity">
    <text evidence="1">Belongs to the RAD23 family.</text>
</comment>
<evidence type="ECO:0000313" key="5">
    <source>
        <dbReference type="Proteomes" id="UP000050794"/>
    </source>
</evidence>
<dbReference type="GO" id="GO:0006289">
    <property type="term" value="P:nucleotide-excision repair"/>
    <property type="evidence" value="ECO:0007669"/>
    <property type="project" value="UniProtKB-UniRule"/>
</dbReference>
<feature type="domain" description="STI1" evidence="3">
    <location>
        <begin position="29"/>
        <end position="74"/>
    </location>
</feature>
<sequence length="147" mass="16205">MLYDHSSCPPVRFWQHEEGEPEESAGEESGQGLEFLRQLPQFEQLRELVQSNPAILPQIIQQIAQSNPALMEAIQNNQEQFVNLLNAPSTEGSGHGGTAPGEGATQPHAQPRGIAIEVTAAERDAINRVSLHLLVCLFTYTVRLGYF</sequence>
<comment type="subcellular location">
    <subcellularLocation>
        <location evidence="1">Nucleus</location>
    </subcellularLocation>
    <subcellularLocation>
        <location evidence="1">Cytoplasm</location>
    </subcellularLocation>
</comment>
<dbReference type="InterPro" id="IPR006636">
    <property type="entry name" value="STI1_HS-bd"/>
</dbReference>
<organism evidence="5 6">
    <name type="scientific">Toxocara canis</name>
    <name type="common">Canine roundworm</name>
    <dbReference type="NCBI Taxonomy" id="6265"/>
    <lineage>
        <taxon>Eukaryota</taxon>
        <taxon>Metazoa</taxon>
        <taxon>Ecdysozoa</taxon>
        <taxon>Nematoda</taxon>
        <taxon>Chromadorea</taxon>
        <taxon>Rhabditida</taxon>
        <taxon>Spirurina</taxon>
        <taxon>Ascaridomorpha</taxon>
        <taxon>Ascaridoidea</taxon>
        <taxon>Toxocaridae</taxon>
        <taxon>Toxocara</taxon>
    </lineage>
</organism>
<dbReference type="SMART" id="SM00727">
    <property type="entry name" value="STI1"/>
    <property type="match status" value="1"/>
</dbReference>
<gene>
    <name evidence="4" type="ORF">TCNE_LOCUS4974</name>
</gene>
<feature type="region of interest" description="Disordered" evidence="2">
    <location>
        <begin position="87"/>
        <end position="110"/>
    </location>
</feature>
<protein>
    <recommendedName>
        <fullName evidence="1">UV excision repair protein RAD23</fullName>
    </recommendedName>
</protein>